<dbReference type="OMA" id="WVTVINE"/>
<keyword evidence="3" id="KW-1185">Reference proteome</keyword>
<evidence type="ECO:0000313" key="2">
    <source>
        <dbReference type="EMBL" id="GCB85425.1"/>
    </source>
</evidence>
<dbReference type="OrthoDB" id="10047816at2759"/>
<gene>
    <name evidence="2" type="ORF">scyTo_0026068</name>
</gene>
<dbReference type="AlphaFoldDB" id="A0A401QJ76"/>
<organism evidence="2 3">
    <name type="scientific">Scyliorhinus torazame</name>
    <name type="common">Cloudy catshark</name>
    <name type="synonym">Catulus torazame</name>
    <dbReference type="NCBI Taxonomy" id="75743"/>
    <lineage>
        <taxon>Eukaryota</taxon>
        <taxon>Metazoa</taxon>
        <taxon>Chordata</taxon>
        <taxon>Craniata</taxon>
        <taxon>Vertebrata</taxon>
        <taxon>Chondrichthyes</taxon>
        <taxon>Elasmobranchii</taxon>
        <taxon>Galeomorphii</taxon>
        <taxon>Galeoidea</taxon>
        <taxon>Carcharhiniformes</taxon>
        <taxon>Scyliorhinidae</taxon>
        <taxon>Scyliorhinus</taxon>
    </lineage>
</organism>
<evidence type="ECO:0000313" key="3">
    <source>
        <dbReference type="Proteomes" id="UP000288216"/>
    </source>
</evidence>
<feature type="domain" description="PH" evidence="1">
    <location>
        <begin position="1"/>
        <end position="31"/>
    </location>
</feature>
<sequence>MVPSTKTSLLVLAESESEKKKWVTVINELVDIRKQSGFEERPAVCLKEAYDSALPLIRNTLTAAILGNVFNTTGLFDTE</sequence>
<dbReference type="Proteomes" id="UP000288216">
    <property type="component" value="Unassembled WGS sequence"/>
</dbReference>
<accession>A0A401QJ76</accession>
<dbReference type="STRING" id="75743.A0A401QJ76"/>
<evidence type="ECO:0000259" key="1">
    <source>
        <dbReference type="PROSITE" id="PS50003"/>
    </source>
</evidence>
<proteinExistence type="predicted"/>
<dbReference type="PROSITE" id="PS50003">
    <property type="entry name" value="PH_DOMAIN"/>
    <property type="match status" value="1"/>
</dbReference>
<dbReference type="EMBL" id="BFAA01154752">
    <property type="protein sequence ID" value="GCB85425.1"/>
    <property type="molecule type" value="Genomic_DNA"/>
</dbReference>
<comment type="caution">
    <text evidence="2">The sequence shown here is derived from an EMBL/GenBank/DDBJ whole genome shotgun (WGS) entry which is preliminary data.</text>
</comment>
<reference evidence="2 3" key="1">
    <citation type="journal article" date="2018" name="Nat. Ecol. Evol.">
        <title>Shark genomes provide insights into elasmobranch evolution and the origin of vertebrates.</title>
        <authorList>
            <person name="Hara Y"/>
            <person name="Yamaguchi K"/>
            <person name="Onimaru K"/>
            <person name="Kadota M"/>
            <person name="Koyanagi M"/>
            <person name="Keeley SD"/>
            <person name="Tatsumi K"/>
            <person name="Tanaka K"/>
            <person name="Motone F"/>
            <person name="Kageyama Y"/>
            <person name="Nozu R"/>
            <person name="Adachi N"/>
            <person name="Nishimura O"/>
            <person name="Nakagawa R"/>
            <person name="Tanegashima C"/>
            <person name="Kiyatake I"/>
            <person name="Matsumoto R"/>
            <person name="Murakumo K"/>
            <person name="Nishida K"/>
            <person name="Terakita A"/>
            <person name="Kuratani S"/>
            <person name="Sato K"/>
            <person name="Hyodo S Kuraku.S."/>
        </authorList>
    </citation>
    <scope>NUCLEOTIDE SEQUENCE [LARGE SCALE GENOMIC DNA]</scope>
</reference>
<protein>
    <recommendedName>
        <fullName evidence="1">PH domain-containing protein</fullName>
    </recommendedName>
</protein>
<name>A0A401QJ76_SCYTO</name>
<dbReference type="InterPro" id="IPR001849">
    <property type="entry name" value="PH_domain"/>
</dbReference>